<dbReference type="GO" id="GO:0032153">
    <property type="term" value="C:cell division site"/>
    <property type="evidence" value="ECO:0007669"/>
    <property type="project" value="TreeGrafter"/>
</dbReference>
<dbReference type="Pfam" id="PF01098">
    <property type="entry name" value="FTSW_RODA_SPOVE"/>
    <property type="match status" value="1"/>
</dbReference>
<name>A0A845DAP2_9BACT</name>
<keyword evidence="8 16" id="KW-0472">Membrane</keyword>
<evidence type="ECO:0000256" key="1">
    <source>
        <dbReference type="ARBA" id="ARBA00004141"/>
    </source>
</evidence>
<feature type="transmembrane region" description="Helical" evidence="16">
    <location>
        <begin position="156"/>
        <end position="172"/>
    </location>
</feature>
<evidence type="ECO:0000256" key="10">
    <source>
        <dbReference type="ARBA" id="ARBA00033270"/>
    </source>
</evidence>
<keyword evidence="17" id="KW-0131">Cell cycle</keyword>
<organism evidence="17 18">
    <name type="scientific">Candidatus Spechtbacteria bacterium SB0662_bin_43</name>
    <dbReference type="NCBI Taxonomy" id="2604897"/>
    <lineage>
        <taxon>Bacteria</taxon>
        <taxon>Candidatus Spechtiibacteriota</taxon>
    </lineage>
</organism>
<dbReference type="GO" id="GO:0008360">
    <property type="term" value="P:regulation of cell shape"/>
    <property type="evidence" value="ECO:0007669"/>
    <property type="project" value="UniProtKB-KW"/>
</dbReference>
<dbReference type="Proteomes" id="UP000449092">
    <property type="component" value="Unassembled WGS sequence"/>
</dbReference>
<comment type="caution">
    <text evidence="17">The sequence shown here is derived from an EMBL/GenBank/DDBJ whole genome shotgun (WGS) entry which is preliminary data.</text>
</comment>
<evidence type="ECO:0000256" key="4">
    <source>
        <dbReference type="ARBA" id="ARBA00022692"/>
    </source>
</evidence>
<evidence type="ECO:0000256" key="9">
    <source>
        <dbReference type="ARBA" id="ARBA00032370"/>
    </source>
</evidence>
<proteinExistence type="inferred from homology"/>
<gene>
    <name evidence="17" type="ORF">F4X82_02840</name>
</gene>
<dbReference type="AlphaFoldDB" id="A0A845DAP2"/>
<comment type="similarity">
    <text evidence="11">Belongs to the SEDS family. FtsW subfamily.</text>
</comment>
<dbReference type="InterPro" id="IPR001182">
    <property type="entry name" value="FtsW/RodA"/>
</dbReference>
<feature type="transmembrane region" description="Helical" evidence="16">
    <location>
        <begin position="24"/>
        <end position="46"/>
    </location>
</feature>
<dbReference type="PANTHER" id="PTHR30474:SF2">
    <property type="entry name" value="PEPTIDOGLYCAN GLYCOSYLTRANSFERASE FTSW-RELATED"/>
    <property type="match status" value="1"/>
</dbReference>
<dbReference type="GO" id="GO:0005886">
    <property type="term" value="C:plasma membrane"/>
    <property type="evidence" value="ECO:0007669"/>
    <property type="project" value="TreeGrafter"/>
</dbReference>
<evidence type="ECO:0000313" key="17">
    <source>
        <dbReference type="EMBL" id="MYE38427.1"/>
    </source>
</evidence>
<keyword evidence="3" id="KW-0808">Transferase</keyword>
<dbReference type="PANTHER" id="PTHR30474">
    <property type="entry name" value="CELL CYCLE PROTEIN"/>
    <property type="match status" value="1"/>
</dbReference>
<dbReference type="GO" id="GO:0051301">
    <property type="term" value="P:cell division"/>
    <property type="evidence" value="ECO:0007669"/>
    <property type="project" value="UniProtKB-KW"/>
</dbReference>
<keyword evidence="4 16" id="KW-0812">Transmembrane</keyword>
<comment type="catalytic activity">
    <reaction evidence="15">
        <text>[GlcNAc-(1-&gt;4)-Mur2Ac(oyl-L-Ala-gamma-D-Glu-L-Lys-D-Ala-D-Ala)](n)-di-trans,octa-cis-undecaprenyl diphosphate + beta-D-GlcNAc-(1-&gt;4)-Mur2Ac(oyl-L-Ala-gamma-D-Glu-L-Lys-D-Ala-D-Ala)-di-trans,octa-cis-undecaprenyl diphosphate = [GlcNAc-(1-&gt;4)-Mur2Ac(oyl-L-Ala-gamma-D-Glu-L-Lys-D-Ala-D-Ala)](n+1)-di-trans,octa-cis-undecaprenyl diphosphate + di-trans,octa-cis-undecaprenyl diphosphate + H(+)</text>
        <dbReference type="Rhea" id="RHEA:23708"/>
        <dbReference type="Rhea" id="RHEA-COMP:9602"/>
        <dbReference type="Rhea" id="RHEA-COMP:9603"/>
        <dbReference type="ChEBI" id="CHEBI:15378"/>
        <dbReference type="ChEBI" id="CHEBI:58405"/>
        <dbReference type="ChEBI" id="CHEBI:60033"/>
        <dbReference type="ChEBI" id="CHEBI:78435"/>
        <dbReference type="EC" id="2.4.99.28"/>
    </reaction>
</comment>
<dbReference type="GO" id="GO:0015648">
    <property type="term" value="F:lipid-linked peptidoglycan transporter activity"/>
    <property type="evidence" value="ECO:0007669"/>
    <property type="project" value="TreeGrafter"/>
</dbReference>
<feature type="transmembrane region" description="Helical" evidence="16">
    <location>
        <begin position="319"/>
        <end position="340"/>
    </location>
</feature>
<evidence type="ECO:0000256" key="2">
    <source>
        <dbReference type="ARBA" id="ARBA00022676"/>
    </source>
</evidence>
<keyword evidence="17" id="KW-0132">Cell division</keyword>
<keyword evidence="5" id="KW-0133">Cell shape</keyword>
<feature type="transmembrane region" description="Helical" evidence="16">
    <location>
        <begin position="287"/>
        <end position="307"/>
    </location>
</feature>
<protein>
    <recommendedName>
        <fullName evidence="12">Probable peptidoglycan glycosyltransferase FtsW</fullName>
        <ecNumber evidence="14">2.4.99.28</ecNumber>
    </recommendedName>
    <alternativeName>
        <fullName evidence="13">Cell division protein FtsW</fullName>
    </alternativeName>
    <alternativeName>
        <fullName evidence="10">Cell wall polymerase</fullName>
    </alternativeName>
    <alternativeName>
        <fullName evidence="9">Peptidoglycan polymerase</fullName>
    </alternativeName>
</protein>
<feature type="transmembrane region" description="Helical" evidence="16">
    <location>
        <begin position="178"/>
        <end position="194"/>
    </location>
</feature>
<keyword evidence="6" id="KW-0573">Peptidoglycan synthesis</keyword>
<accession>A0A845DAP2</accession>
<feature type="transmembrane region" description="Helical" evidence="16">
    <location>
        <begin position="121"/>
        <end position="144"/>
    </location>
</feature>
<dbReference type="EMBL" id="VXOY01000024">
    <property type="protein sequence ID" value="MYE38427.1"/>
    <property type="molecule type" value="Genomic_DNA"/>
</dbReference>
<evidence type="ECO:0000313" key="18">
    <source>
        <dbReference type="Proteomes" id="UP000449092"/>
    </source>
</evidence>
<dbReference type="GO" id="GO:0009252">
    <property type="term" value="P:peptidoglycan biosynthetic process"/>
    <property type="evidence" value="ECO:0007669"/>
    <property type="project" value="UniProtKB-KW"/>
</dbReference>
<dbReference type="GO" id="GO:0008955">
    <property type="term" value="F:peptidoglycan glycosyltransferase activity"/>
    <property type="evidence" value="ECO:0007669"/>
    <property type="project" value="UniProtKB-EC"/>
</dbReference>
<comment type="subcellular location">
    <subcellularLocation>
        <location evidence="1">Membrane</location>
        <topology evidence="1">Multi-pass membrane protein</topology>
    </subcellularLocation>
</comment>
<evidence type="ECO:0000256" key="7">
    <source>
        <dbReference type="ARBA" id="ARBA00022989"/>
    </source>
</evidence>
<feature type="transmembrane region" description="Helical" evidence="16">
    <location>
        <begin position="88"/>
        <end position="109"/>
    </location>
</feature>
<evidence type="ECO:0000256" key="14">
    <source>
        <dbReference type="ARBA" id="ARBA00044770"/>
    </source>
</evidence>
<dbReference type="EC" id="2.4.99.28" evidence="14"/>
<feature type="transmembrane region" description="Helical" evidence="16">
    <location>
        <begin position="352"/>
        <end position="373"/>
    </location>
</feature>
<keyword evidence="7 16" id="KW-1133">Transmembrane helix</keyword>
<evidence type="ECO:0000256" key="15">
    <source>
        <dbReference type="ARBA" id="ARBA00049902"/>
    </source>
</evidence>
<feature type="transmembrane region" description="Helical" evidence="16">
    <location>
        <begin position="201"/>
        <end position="223"/>
    </location>
</feature>
<evidence type="ECO:0000256" key="8">
    <source>
        <dbReference type="ARBA" id="ARBA00023136"/>
    </source>
</evidence>
<evidence type="ECO:0000256" key="12">
    <source>
        <dbReference type="ARBA" id="ARBA00041185"/>
    </source>
</evidence>
<evidence type="ECO:0000256" key="3">
    <source>
        <dbReference type="ARBA" id="ARBA00022679"/>
    </source>
</evidence>
<evidence type="ECO:0000256" key="11">
    <source>
        <dbReference type="ARBA" id="ARBA00038053"/>
    </source>
</evidence>
<evidence type="ECO:0000256" key="16">
    <source>
        <dbReference type="SAM" id="Phobius"/>
    </source>
</evidence>
<keyword evidence="2" id="KW-0328">Glycosyltransferase</keyword>
<reference evidence="17 18" key="1">
    <citation type="submission" date="2019-09" db="EMBL/GenBank/DDBJ databases">
        <title>Characterisation of the sponge microbiome using genome-centric metagenomics.</title>
        <authorList>
            <person name="Engelberts J.P."/>
            <person name="Robbins S.J."/>
            <person name="De Goeij J.M."/>
            <person name="Aranda M."/>
            <person name="Bell S.C."/>
            <person name="Webster N.S."/>
        </authorList>
    </citation>
    <scope>NUCLEOTIDE SEQUENCE [LARGE SCALE GENOMIC DNA]</scope>
    <source>
        <strain evidence="17">SB0662_bin_43</strain>
    </source>
</reference>
<evidence type="ECO:0000256" key="5">
    <source>
        <dbReference type="ARBA" id="ARBA00022960"/>
    </source>
</evidence>
<evidence type="ECO:0000256" key="6">
    <source>
        <dbReference type="ARBA" id="ARBA00022984"/>
    </source>
</evidence>
<feature type="transmembrane region" description="Helical" evidence="16">
    <location>
        <begin position="58"/>
        <end position="79"/>
    </location>
</feature>
<sequence length="378" mass="41825">MMLRTLNKKWSNFITTKPGKPDKILVIVITLLILIGIVALFSASLSESRDAFGSLYRFFVHQVTYGLTLGLAAAFLFYITPLRKMKKLALPFFLFSMVLMLMVFIPGLSVSGATANRWLDIGLFTFQPSELLKLSSILYLAALLETRYEDIKQRSVLVAFTILLASIALVLISQPDFSTLVLIVIIGGIIYFVAGAPWKYIAVLVIGALLVGLAMATLASYRFERIQAFLNPRENTNERSFHVNQAEISLGSGKFVSFNFADGLQHRRLLPEPMNDSIFAVWGDETGFVGASFVVLLYSCLVGRILFIASRTQDIFSRLTLVGIGSWIFLQAFINMGAMLQVMPLTGISLPYISYGSSSLITVLIASGIVLQLSRRKT</sequence>
<evidence type="ECO:0000256" key="13">
    <source>
        <dbReference type="ARBA" id="ARBA00041418"/>
    </source>
</evidence>